<dbReference type="GO" id="GO:0051601">
    <property type="term" value="P:exocyst localization"/>
    <property type="evidence" value="ECO:0007669"/>
    <property type="project" value="TreeGrafter"/>
</dbReference>
<dbReference type="GO" id="GO:0000145">
    <property type="term" value="C:exocyst"/>
    <property type="evidence" value="ECO:0007669"/>
    <property type="project" value="InterPro"/>
</dbReference>
<dbReference type="PANTHER" id="PTHR21292">
    <property type="entry name" value="EXOCYST COMPLEX COMPONENT SEC6-RELATED"/>
    <property type="match status" value="1"/>
</dbReference>
<evidence type="ECO:0000256" key="3">
    <source>
        <dbReference type="ARBA" id="ARBA00022483"/>
    </source>
</evidence>
<sequence>MSAISKSRGQKSAETDDTATAINQLNKSLLNKTTTLHSLKESLQQDTTTSKFELQKEVDTLNTLLLSKLAIFEQNKARYENYTKKINGLEQLIERNASGNRKEDDLLMRFNENLTLMNESIKLYQQFNDFEAKCNELLQIHYELNELIKFEQACKKLASVSIDDSAMIIEKFFGKMESFDRIRSKFANLLKNIIIDLIDFVRNGKFMIIVIFFKILERDIKEDLELDANLKFLAKKQESLTVIKKIDSKNKVYSVNGNVMEEVIVQEIIQGRIKTRLEPQNLMNFFVKTLDNEVSAMFSNLEETYAVNTENPDYEVLNNLDWILNELYVVFDHLHRFSFPEFPLKEIYFKTFYYHLNQVILKIIAKEPDFGNLVTILQLDQSFIKTFDKGFRFKELNWQSPSIIGDTEKDSLIGDYLSLLKLKMEEWFQNIHTEEVTQFTKRNKQPSLDENGNLWLLDLKNLYQMFIQQMDLCCEIGYIKIFLGCFELFTNLLLKRQRQWMDLISKEVKNWLTYNHKDDLIGSQKKLKETNGDVEMEQPAGGLLEYIIAVTNDQMKGADFTVMIQDKYGQLISKKHKETIDKDVDKILDGFADVAKSCTNGLIDIIMDDLAGNLQLVLSSKWYVNDNDTLVLQTLNILQDYLQDLQSFMNEYVFVTFIENLIEEFVINYIQSLNYKPLIVKKKIIIGFKKDLEMIFKFFQTYKETASKDTEGGEDVDDDEEEDISFDEMLESKFRILEYFIDLICCPLSSSNIEDFELIWSNLVMNYYDCPISLVYKILKLRKEDILDNSKIDLIIKNCESLKQSSLKRQKETSLDTNLVPTFVSKLDIKLK</sequence>
<dbReference type="PANTHER" id="PTHR21292:SF1">
    <property type="entry name" value="EXOCYST COMPLEX COMPONENT 3"/>
    <property type="match status" value="1"/>
</dbReference>
<dbReference type="InterPro" id="IPR010326">
    <property type="entry name" value="EXOC3/Sec6"/>
</dbReference>
<dbReference type="Gene3D" id="1.10.357.50">
    <property type="match status" value="1"/>
</dbReference>
<dbReference type="InterPro" id="IPR042532">
    <property type="entry name" value="EXOC3/Sec6_C"/>
</dbReference>
<proteinExistence type="inferred from homology"/>
<keyword evidence="2" id="KW-0813">Transport</keyword>
<organism evidence="4 5">
    <name type="scientific">Hanseniaspora valbyensis NRRL Y-1626</name>
    <dbReference type="NCBI Taxonomy" id="766949"/>
    <lineage>
        <taxon>Eukaryota</taxon>
        <taxon>Fungi</taxon>
        <taxon>Dikarya</taxon>
        <taxon>Ascomycota</taxon>
        <taxon>Saccharomycotina</taxon>
        <taxon>Saccharomycetes</taxon>
        <taxon>Saccharomycodales</taxon>
        <taxon>Saccharomycodaceae</taxon>
        <taxon>Hanseniaspora</taxon>
    </lineage>
</organism>
<dbReference type="OrthoDB" id="190098at2759"/>
<evidence type="ECO:0000256" key="2">
    <source>
        <dbReference type="ARBA" id="ARBA00022448"/>
    </source>
</evidence>
<dbReference type="Pfam" id="PF06046">
    <property type="entry name" value="Sec6"/>
    <property type="match status" value="1"/>
</dbReference>
<evidence type="ECO:0000256" key="1">
    <source>
        <dbReference type="ARBA" id="ARBA00009447"/>
    </source>
</evidence>
<dbReference type="Proteomes" id="UP000092321">
    <property type="component" value="Unassembled WGS sequence"/>
</dbReference>
<protein>
    <submittedName>
        <fullName evidence="4">Uncharacterized protein</fullName>
    </submittedName>
</protein>
<keyword evidence="5" id="KW-1185">Reference proteome</keyword>
<dbReference type="EMBL" id="LXPE01000029">
    <property type="protein sequence ID" value="OBA25976.1"/>
    <property type="molecule type" value="Genomic_DNA"/>
</dbReference>
<dbReference type="GO" id="GO:0000149">
    <property type="term" value="F:SNARE binding"/>
    <property type="evidence" value="ECO:0007669"/>
    <property type="project" value="TreeGrafter"/>
</dbReference>
<gene>
    <name evidence="4" type="ORF">HANVADRAFT_53504</name>
</gene>
<comment type="similarity">
    <text evidence="1">Belongs to the SEC6 family.</text>
</comment>
<dbReference type="AlphaFoldDB" id="A0A1B7TB52"/>
<evidence type="ECO:0000313" key="4">
    <source>
        <dbReference type="EMBL" id="OBA25976.1"/>
    </source>
</evidence>
<name>A0A1B7TB52_9ASCO</name>
<keyword evidence="3" id="KW-0268">Exocytosis</keyword>
<dbReference type="Gene3D" id="1.10.357.70">
    <property type="entry name" value="Exocyst complex component Sec6, C-terminal domain"/>
    <property type="match status" value="1"/>
</dbReference>
<comment type="caution">
    <text evidence="4">The sequence shown here is derived from an EMBL/GenBank/DDBJ whole genome shotgun (WGS) entry which is preliminary data.</text>
</comment>
<evidence type="ECO:0000313" key="5">
    <source>
        <dbReference type="Proteomes" id="UP000092321"/>
    </source>
</evidence>
<reference evidence="5" key="1">
    <citation type="journal article" date="2016" name="Proc. Natl. Acad. Sci. U.S.A.">
        <title>Comparative genomics of biotechnologically important yeasts.</title>
        <authorList>
            <person name="Riley R."/>
            <person name="Haridas S."/>
            <person name="Wolfe K.H."/>
            <person name="Lopes M.R."/>
            <person name="Hittinger C.T."/>
            <person name="Goeker M."/>
            <person name="Salamov A.A."/>
            <person name="Wisecaver J.H."/>
            <person name="Long T.M."/>
            <person name="Calvey C.H."/>
            <person name="Aerts A.L."/>
            <person name="Barry K.W."/>
            <person name="Choi C."/>
            <person name="Clum A."/>
            <person name="Coughlan A.Y."/>
            <person name="Deshpande S."/>
            <person name="Douglass A.P."/>
            <person name="Hanson S.J."/>
            <person name="Klenk H.-P."/>
            <person name="LaButti K.M."/>
            <person name="Lapidus A."/>
            <person name="Lindquist E.A."/>
            <person name="Lipzen A.M."/>
            <person name="Meier-Kolthoff J.P."/>
            <person name="Ohm R.A."/>
            <person name="Otillar R.P."/>
            <person name="Pangilinan J.L."/>
            <person name="Peng Y."/>
            <person name="Rokas A."/>
            <person name="Rosa C.A."/>
            <person name="Scheuner C."/>
            <person name="Sibirny A.A."/>
            <person name="Slot J.C."/>
            <person name="Stielow J.B."/>
            <person name="Sun H."/>
            <person name="Kurtzman C.P."/>
            <person name="Blackwell M."/>
            <person name="Grigoriev I.V."/>
            <person name="Jeffries T.W."/>
        </authorList>
    </citation>
    <scope>NUCLEOTIDE SEQUENCE [LARGE SCALE GENOMIC DNA]</scope>
    <source>
        <strain evidence="5">NRRL Y-1626</strain>
    </source>
</reference>
<accession>A0A1B7TB52</accession>
<dbReference type="GO" id="GO:0006887">
    <property type="term" value="P:exocytosis"/>
    <property type="evidence" value="ECO:0007669"/>
    <property type="project" value="UniProtKB-KW"/>
</dbReference>